<keyword evidence="3" id="KW-0067">ATP-binding</keyword>
<evidence type="ECO:0000313" key="8">
    <source>
        <dbReference type="EMBL" id="CAD7036237.1"/>
    </source>
</evidence>
<dbReference type="Gene3D" id="3.40.50.300">
    <property type="entry name" value="P-loop containing nucleotide triphosphate hydrolases"/>
    <property type="match status" value="2"/>
</dbReference>
<keyword evidence="2" id="KW-0547">Nucleotide-binding</keyword>
<gene>
    <name evidence="8" type="ORF">REJC140_03510</name>
</gene>
<dbReference type="SMART" id="SM00382">
    <property type="entry name" value="AAA"/>
    <property type="match status" value="1"/>
</dbReference>
<dbReference type="PANTHER" id="PTHR30121:SF12">
    <property type="entry name" value="TYPE IV SECRETION SYSTEM PROTEIN CAGE"/>
    <property type="match status" value="1"/>
</dbReference>
<dbReference type="Proteomes" id="UP000606921">
    <property type="component" value="Unassembled WGS sequence"/>
</dbReference>
<dbReference type="InterPro" id="IPR051162">
    <property type="entry name" value="T4SS_component"/>
</dbReference>
<dbReference type="InterPro" id="IPR003593">
    <property type="entry name" value="AAA+_ATPase"/>
</dbReference>
<dbReference type="Pfam" id="PF19044">
    <property type="entry name" value="P-loop_TraG"/>
    <property type="match status" value="1"/>
</dbReference>
<feature type="region of interest" description="Disordered" evidence="6">
    <location>
        <begin position="823"/>
        <end position="856"/>
    </location>
</feature>
<dbReference type="PANTHER" id="PTHR30121">
    <property type="entry name" value="UNCHARACTERIZED PROTEIN YJGR-RELATED"/>
    <property type="match status" value="1"/>
</dbReference>
<keyword evidence="9" id="KW-1185">Reference proteome</keyword>
<evidence type="ECO:0000256" key="3">
    <source>
        <dbReference type="ARBA" id="ARBA00022840"/>
    </source>
</evidence>
<evidence type="ECO:0000256" key="5">
    <source>
        <dbReference type="ARBA" id="ARBA00023635"/>
    </source>
</evidence>
<keyword evidence="4" id="KW-0843">Virulence</keyword>
<evidence type="ECO:0000256" key="2">
    <source>
        <dbReference type="ARBA" id="ARBA00022741"/>
    </source>
</evidence>
<organism evidence="8 9">
    <name type="scientific">Pseudorhizobium endolithicum</name>
    <dbReference type="NCBI Taxonomy" id="1191678"/>
    <lineage>
        <taxon>Bacteria</taxon>
        <taxon>Pseudomonadati</taxon>
        <taxon>Pseudomonadota</taxon>
        <taxon>Alphaproteobacteria</taxon>
        <taxon>Hyphomicrobiales</taxon>
        <taxon>Rhizobiaceae</taxon>
        <taxon>Rhizobium/Agrobacterium group</taxon>
        <taxon>Pseudorhizobium</taxon>
    </lineage>
</organism>
<dbReference type="NCBIfam" id="TIGR00929">
    <property type="entry name" value="VirB4_CagE"/>
    <property type="match status" value="1"/>
</dbReference>
<dbReference type="InterPro" id="IPR027417">
    <property type="entry name" value="P-loop_NTPase"/>
</dbReference>
<evidence type="ECO:0000256" key="1">
    <source>
        <dbReference type="ARBA" id="ARBA00006512"/>
    </source>
</evidence>
<accession>A0ABM8PLE8</accession>
<evidence type="ECO:0000259" key="7">
    <source>
        <dbReference type="SMART" id="SM00382"/>
    </source>
</evidence>
<dbReference type="Pfam" id="PF03135">
    <property type="entry name" value="CagE_TrbE_VirB"/>
    <property type="match status" value="1"/>
</dbReference>
<dbReference type="Pfam" id="PF01935">
    <property type="entry name" value="DUF87"/>
    <property type="match status" value="1"/>
</dbReference>
<dbReference type="InterPro" id="IPR043964">
    <property type="entry name" value="P-loop_TraG"/>
</dbReference>
<dbReference type="RefSeq" id="WP_142592522.1">
    <property type="nucleotide sequence ID" value="NZ_CABFWF030000011.1"/>
</dbReference>
<comment type="similarity">
    <text evidence="1">Belongs to the TrbE/VirB4 family.</text>
</comment>
<dbReference type="EMBL" id="CABFWF030000011">
    <property type="protein sequence ID" value="CAD7036237.1"/>
    <property type="molecule type" value="Genomic_DNA"/>
</dbReference>
<proteinExistence type="inferred from homology"/>
<reference evidence="8 9" key="1">
    <citation type="submission" date="2020-11" db="EMBL/GenBank/DDBJ databases">
        <authorList>
            <person name="Lassalle F."/>
        </authorList>
    </citation>
    <scope>NUCLEOTIDE SEQUENCE [LARGE SCALE GENOMIC DNA]</scope>
    <source>
        <strain evidence="8 9">JC140</strain>
    </source>
</reference>
<evidence type="ECO:0000256" key="4">
    <source>
        <dbReference type="ARBA" id="ARBA00023026"/>
    </source>
</evidence>
<feature type="compositionally biased region" description="Gly residues" evidence="6">
    <location>
        <begin position="835"/>
        <end position="847"/>
    </location>
</feature>
<evidence type="ECO:0000256" key="6">
    <source>
        <dbReference type="SAM" id="MobiDB-lite"/>
    </source>
</evidence>
<dbReference type="InterPro" id="IPR018145">
    <property type="entry name" value="CagE_TrbE_VirB_cntrl_dom"/>
</dbReference>
<protein>
    <recommendedName>
        <fullName evidence="5">Type IV secretion system protein virB4</fullName>
    </recommendedName>
</protein>
<evidence type="ECO:0000313" key="9">
    <source>
        <dbReference type="Proteomes" id="UP000606921"/>
    </source>
</evidence>
<dbReference type="SUPFAM" id="SSF52540">
    <property type="entry name" value="P-loop containing nucleoside triphosphate hydrolases"/>
    <property type="match status" value="1"/>
</dbReference>
<sequence length="856" mass="95759">MVTLKTFRHTGPSFADLVPYAGLVDNGVLLLKDASLMAGWYFAGPDCDSATETERNELSRQINAILSRLGTGWMLQVEAVRIRALDYPSTESCHFPDPVTRAIDEERRIFFSRERHHFESRHALILTFRPPEARKSALRKYVYSDEGSRKKTYADTVLLVFQNAVREIEQYLANVVSIRRMETREVFERGGERVARYDELLQFVRFCISGENHPIRLPDTPMYLDWLVTAELEHGLTPRVENRFIGVVAIDGLPAESWPGILNSLDVMPFSYRWSSRFIFLDAEEARQRLERTRKKWQQKVRPFFDQLFQTQSRSVDQDAMTMVAETEDAIAQASSQLVAYGYYTPVIILFDDDRDALLERAEAIRRLIQAEGFGARIETLNATDAYLGSLPGNWYCNVREPLIHTANLADLIPLNTVWSGNGFAPCPFYPAGSPPLMQVASGSTPFRLNLHVDDVGHCLVFGPTGSGKSTLLALIAAQFRRYPGAQIFAFDKGGSLLPLTLAVGGDHYEIGGEGEMPRPALAFCPLSDIDGEADRAWAAEWIEMLVALQGVTVTPDHRNAISRQIALMASAAGRSLSDFVSGVQMRAIKDALHPYTVDGPMGHLLDAEEDGLRLGSFQTFELDHLMNMGERNVVPVLTYLFRRIEKRLDGSPSLIVLDEAWLMLAHPVFRTKIREWLKVLRKANCAVLLATQSISDAERSGIIDVLKESCPTKICLPNGAAREPGTREFYERIGFNERQIEIVSGAVPKRDYYIATPEGRRLFDLALGPVALSFVGVSDRENLKRIRSLYCKHGQDWPVHWLHMRGIHDAVSLLNLKQAADGNGRSRFPDRPGSTGGGGHSDGCGDGVDATAQQW</sequence>
<dbReference type="InterPro" id="IPR002789">
    <property type="entry name" value="HerA_central"/>
</dbReference>
<dbReference type="CDD" id="cd01127">
    <property type="entry name" value="TrwB_TraG_TraD_VirD4"/>
    <property type="match status" value="1"/>
</dbReference>
<dbReference type="NCBIfam" id="NF010404">
    <property type="entry name" value="PRK13830.1"/>
    <property type="match status" value="1"/>
</dbReference>
<name>A0ABM8PLE8_9HYPH</name>
<dbReference type="InterPro" id="IPR004346">
    <property type="entry name" value="CagE_TrbE_VirB"/>
</dbReference>
<feature type="domain" description="AAA+ ATPase" evidence="7">
    <location>
        <begin position="455"/>
        <end position="710"/>
    </location>
</feature>
<comment type="caution">
    <text evidence="8">The sequence shown here is derived from an EMBL/GenBank/DDBJ whole genome shotgun (WGS) entry which is preliminary data.</text>
</comment>